<dbReference type="InterPro" id="IPR058245">
    <property type="entry name" value="NreC/VraR/RcsB-like_REC"/>
</dbReference>
<dbReference type="RefSeq" id="WP_185277219.1">
    <property type="nucleotide sequence ID" value="NZ_CP043641.1"/>
</dbReference>
<dbReference type="SMART" id="SM00448">
    <property type="entry name" value="REC"/>
    <property type="match status" value="1"/>
</dbReference>
<accession>A0A7G6Y6D5</accession>
<evidence type="ECO:0000256" key="3">
    <source>
        <dbReference type="ARBA" id="ARBA00023125"/>
    </source>
</evidence>
<name>A0A7G6Y6D5_9MICO</name>
<feature type="domain" description="HTH luxR-type" evidence="6">
    <location>
        <begin position="162"/>
        <end position="227"/>
    </location>
</feature>
<proteinExistence type="predicted"/>
<dbReference type="InterPro" id="IPR016032">
    <property type="entry name" value="Sig_transdc_resp-reg_C-effctor"/>
</dbReference>
<organism evidence="8 9">
    <name type="scientific">Leifsonia shinshuensis</name>
    <dbReference type="NCBI Taxonomy" id="150026"/>
    <lineage>
        <taxon>Bacteria</taxon>
        <taxon>Bacillati</taxon>
        <taxon>Actinomycetota</taxon>
        <taxon>Actinomycetes</taxon>
        <taxon>Micrococcales</taxon>
        <taxon>Microbacteriaceae</taxon>
        <taxon>Leifsonia</taxon>
    </lineage>
</organism>
<dbReference type="SUPFAM" id="SSF52172">
    <property type="entry name" value="CheY-like"/>
    <property type="match status" value="1"/>
</dbReference>
<dbReference type="Pfam" id="PF00072">
    <property type="entry name" value="Response_reg"/>
    <property type="match status" value="1"/>
</dbReference>
<dbReference type="Gene3D" id="3.40.50.2300">
    <property type="match status" value="1"/>
</dbReference>
<gene>
    <name evidence="8" type="ORF">F1C12_02090</name>
</gene>
<dbReference type="PANTHER" id="PTHR43214:SF24">
    <property type="entry name" value="TRANSCRIPTIONAL REGULATORY PROTEIN NARL-RELATED"/>
    <property type="match status" value="1"/>
</dbReference>
<dbReference type="SUPFAM" id="SSF46894">
    <property type="entry name" value="C-terminal effector domain of the bipartite response regulators"/>
    <property type="match status" value="1"/>
</dbReference>
<sequence length="233" mass="24476">MSAPDDAPAGEVAGEGARPIRVLIVDDQGLVRGGLHSILQTQPDIAVVGEAADGDQAIEQVRAHDPDVVLMDLRMPVLDGIEATRRIVASSRAQVVALTTFETDEYVYGALRAGAAGFLLKDSPAESLADAVRTVHRGQALLSPAITRRLMDAYAAAPSPALVSELDVLTPREREVLIAIAQGKSNAETARALYVGEATVKSHVTGILAKLGLRDRVQAVVFAYEAGLVRPGG</sequence>
<evidence type="ECO:0000256" key="2">
    <source>
        <dbReference type="ARBA" id="ARBA00023015"/>
    </source>
</evidence>
<dbReference type="CDD" id="cd17535">
    <property type="entry name" value="REC_NarL-like"/>
    <property type="match status" value="1"/>
</dbReference>
<dbReference type="PRINTS" id="PR00038">
    <property type="entry name" value="HTHLUXR"/>
</dbReference>
<evidence type="ECO:0000313" key="8">
    <source>
        <dbReference type="EMBL" id="QNE34050.1"/>
    </source>
</evidence>
<protein>
    <submittedName>
        <fullName evidence="8">Response regulator transcription factor</fullName>
    </submittedName>
</protein>
<dbReference type="GO" id="GO:0000160">
    <property type="term" value="P:phosphorelay signal transduction system"/>
    <property type="evidence" value="ECO:0007669"/>
    <property type="project" value="InterPro"/>
</dbReference>
<dbReference type="GO" id="GO:0003677">
    <property type="term" value="F:DNA binding"/>
    <property type="evidence" value="ECO:0007669"/>
    <property type="project" value="UniProtKB-KW"/>
</dbReference>
<dbReference type="InterPro" id="IPR001789">
    <property type="entry name" value="Sig_transdc_resp-reg_receiver"/>
</dbReference>
<evidence type="ECO:0000259" key="6">
    <source>
        <dbReference type="PROSITE" id="PS50043"/>
    </source>
</evidence>
<feature type="modified residue" description="4-aspartylphosphate" evidence="5">
    <location>
        <position position="72"/>
    </location>
</feature>
<dbReference type="PROSITE" id="PS50043">
    <property type="entry name" value="HTH_LUXR_2"/>
    <property type="match status" value="1"/>
</dbReference>
<evidence type="ECO:0000313" key="9">
    <source>
        <dbReference type="Proteomes" id="UP000515511"/>
    </source>
</evidence>
<keyword evidence="1 5" id="KW-0597">Phosphoprotein</keyword>
<keyword evidence="2" id="KW-0805">Transcription regulation</keyword>
<dbReference type="Proteomes" id="UP000515511">
    <property type="component" value="Chromosome"/>
</dbReference>
<evidence type="ECO:0000256" key="1">
    <source>
        <dbReference type="ARBA" id="ARBA00022553"/>
    </source>
</evidence>
<reference evidence="9" key="1">
    <citation type="submission" date="2019-09" db="EMBL/GenBank/DDBJ databases">
        <title>Antimicrobial potential of Antarctic Bacteria.</title>
        <authorList>
            <person name="Benaud N."/>
            <person name="Edwards R.J."/>
            <person name="Ferrari B.C."/>
        </authorList>
    </citation>
    <scope>NUCLEOTIDE SEQUENCE [LARGE SCALE GENOMIC DNA]</scope>
    <source>
        <strain evidence="9">INR9</strain>
    </source>
</reference>
<dbReference type="CDD" id="cd06170">
    <property type="entry name" value="LuxR_C_like"/>
    <property type="match status" value="1"/>
</dbReference>
<dbReference type="PANTHER" id="PTHR43214">
    <property type="entry name" value="TWO-COMPONENT RESPONSE REGULATOR"/>
    <property type="match status" value="1"/>
</dbReference>
<dbReference type="InterPro" id="IPR011006">
    <property type="entry name" value="CheY-like_superfamily"/>
</dbReference>
<feature type="domain" description="Response regulatory" evidence="7">
    <location>
        <begin position="21"/>
        <end position="136"/>
    </location>
</feature>
<evidence type="ECO:0000256" key="4">
    <source>
        <dbReference type="ARBA" id="ARBA00023163"/>
    </source>
</evidence>
<keyword evidence="3" id="KW-0238">DNA-binding</keyword>
<dbReference type="AlphaFoldDB" id="A0A7G6Y6D5"/>
<keyword evidence="4" id="KW-0804">Transcription</keyword>
<dbReference type="GO" id="GO:0006355">
    <property type="term" value="P:regulation of DNA-templated transcription"/>
    <property type="evidence" value="ECO:0007669"/>
    <property type="project" value="InterPro"/>
</dbReference>
<evidence type="ECO:0000259" key="7">
    <source>
        <dbReference type="PROSITE" id="PS50110"/>
    </source>
</evidence>
<dbReference type="Pfam" id="PF00196">
    <property type="entry name" value="GerE"/>
    <property type="match status" value="1"/>
</dbReference>
<dbReference type="EMBL" id="CP043641">
    <property type="protein sequence ID" value="QNE34050.1"/>
    <property type="molecule type" value="Genomic_DNA"/>
</dbReference>
<dbReference type="InterPro" id="IPR039420">
    <property type="entry name" value="WalR-like"/>
</dbReference>
<dbReference type="InterPro" id="IPR000792">
    <property type="entry name" value="Tscrpt_reg_LuxR_C"/>
</dbReference>
<dbReference type="PROSITE" id="PS50110">
    <property type="entry name" value="RESPONSE_REGULATORY"/>
    <property type="match status" value="1"/>
</dbReference>
<evidence type="ECO:0000256" key="5">
    <source>
        <dbReference type="PROSITE-ProRule" id="PRU00169"/>
    </source>
</evidence>
<dbReference type="KEGG" id="lse:F1C12_02090"/>
<dbReference type="SMART" id="SM00421">
    <property type="entry name" value="HTH_LUXR"/>
    <property type="match status" value="1"/>
</dbReference>